<evidence type="ECO:0000313" key="2">
    <source>
        <dbReference type="Proteomes" id="UP001163603"/>
    </source>
</evidence>
<reference evidence="2" key="1">
    <citation type="journal article" date="2023" name="G3 (Bethesda)">
        <title>Genome assembly and association tests identify interacting loci associated with vigor, precocity, and sex in interspecific pistachio rootstocks.</title>
        <authorList>
            <person name="Palmer W."/>
            <person name="Jacygrad E."/>
            <person name="Sagayaradj S."/>
            <person name="Cavanaugh K."/>
            <person name="Han R."/>
            <person name="Bertier L."/>
            <person name="Beede B."/>
            <person name="Kafkas S."/>
            <person name="Golino D."/>
            <person name="Preece J."/>
            <person name="Michelmore R."/>
        </authorList>
    </citation>
    <scope>NUCLEOTIDE SEQUENCE [LARGE SCALE GENOMIC DNA]</scope>
</reference>
<accession>A0ACC0XAR2</accession>
<dbReference type="Proteomes" id="UP001163603">
    <property type="component" value="Chromosome 13"/>
</dbReference>
<sequence length="220" mass="24972">MEIAKAIAYLHRGFTRPMFDFELFMSIPEGKTGIPDEVTGTYRFVTPEYVMTSKFNGKLDVYPQLPRFLISCICAICQFLEGETHVEEMTSYIIGPLGSFVPDYFSSPRFNEKVDVYSFGALLLELLTGCRMIDTLEVESSLEDDVKNCIEQSRFTEMVHPIIVGIELSPKKEQLLLAFTELALSCLSLSEEDKPTMIDVAKQLRQMYISACQLMPKLCL</sequence>
<gene>
    <name evidence="1" type="ORF">Pint_19838</name>
</gene>
<organism evidence="1 2">
    <name type="scientific">Pistacia integerrima</name>
    <dbReference type="NCBI Taxonomy" id="434235"/>
    <lineage>
        <taxon>Eukaryota</taxon>
        <taxon>Viridiplantae</taxon>
        <taxon>Streptophyta</taxon>
        <taxon>Embryophyta</taxon>
        <taxon>Tracheophyta</taxon>
        <taxon>Spermatophyta</taxon>
        <taxon>Magnoliopsida</taxon>
        <taxon>eudicotyledons</taxon>
        <taxon>Gunneridae</taxon>
        <taxon>Pentapetalae</taxon>
        <taxon>rosids</taxon>
        <taxon>malvids</taxon>
        <taxon>Sapindales</taxon>
        <taxon>Anacardiaceae</taxon>
        <taxon>Pistacia</taxon>
    </lineage>
</organism>
<proteinExistence type="predicted"/>
<evidence type="ECO:0000313" key="1">
    <source>
        <dbReference type="EMBL" id="KAJ0014115.1"/>
    </source>
</evidence>
<keyword evidence="2" id="KW-1185">Reference proteome</keyword>
<dbReference type="EMBL" id="CM047748">
    <property type="protein sequence ID" value="KAJ0014115.1"/>
    <property type="molecule type" value="Genomic_DNA"/>
</dbReference>
<comment type="caution">
    <text evidence="1">The sequence shown here is derived from an EMBL/GenBank/DDBJ whole genome shotgun (WGS) entry which is preliminary data.</text>
</comment>
<protein>
    <submittedName>
        <fullName evidence="1">Uncharacterized protein</fullName>
    </submittedName>
</protein>
<name>A0ACC0XAR2_9ROSI</name>